<dbReference type="Proteomes" id="UP000026961">
    <property type="component" value="Chromosome 2"/>
</dbReference>
<feature type="region of interest" description="Disordered" evidence="1">
    <location>
        <begin position="270"/>
        <end position="290"/>
    </location>
</feature>
<sequence>MLSSPPRPPRATSTPVSMANFIMSSSPTQQGQLQVPGRATMYSLATHSLPQPRCTTFVPYGASGSGTSKTPHPGCAGGGGCGCATVEADRSHAPSTPSSAAERPNQRPCSGTCRRIIAVLNALLQDAGGDWALPFRGSSCRRAAALADRIYSPFANANPISRLGTIPNNRSGILEKKKAKKRFGKTKNRRFLYMVDFRAVDPSFQRLRRIDPSSLFYADPAAAAAAAAVEDVRLSPADMNFFPPGSDSETDNLTWMKIMRRNDDKIIAKVWRKEQSKKKPKKGQPASSSKIEIPSPVFCFPRRRRRRISKLGTTMIRRFLYMVDIFEKAGYGPQPYRLRRINPSHLFFPKDALPVAQSSAAATVVEDLPLPPTEMTFRGSTDFMRRSDDKIVGVDHSSRRAVLYDPAEHSVRVLPSMLAPKFYTQALAIRDDIYLMDMRPWPDEGDDREGRRSGHSFEALIHRDRGRLEDECYWRPLPPPPCVHTTGYRGSAGEIRGYAVVGDSHILVSTGSYGTYSFDTASAAWSKAGDWALPFCGRAEYVPEHGLWFGLSAANDDVFGAWDLSSAVHQQQPAVAHHGCKGFAVPETPYASDKRFFTMLTGVEAVHCNSDKLRIIKHRSCRYSFGEHYIPTYVL</sequence>
<dbReference type="PANTHER" id="PTHR33085:SF135">
    <property type="entry name" value="OS02G0146900 PROTEIN"/>
    <property type="match status" value="1"/>
</dbReference>
<dbReference type="HOGENOM" id="CLU_518172_0_0_1"/>
<dbReference type="Gramene" id="OGLUM02G03440.1">
    <property type="protein sequence ID" value="OGLUM02G03440.1"/>
    <property type="gene ID" value="OGLUM02G03440"/>
</dbReference>
<evidence type="ECO:0000256" key="1">
    <source>
        <dbReference type="SAM" id="MobiDB-lite"/>
    </source>
</evidence>
<name>A0A0D9YM87_9ORYZ</name>
<dbReference type="eggNOG" id="ENOG502R7ND">
    <property type="taxonomic scope" value="Eukaryota"/>
</dbReference>
<feature type="region of interest" description="Disordered" evidence="1">
    <location>
        <begin position="89"/>
        <end position="108"/>
    </location>
</feature>
<evidence type="ECO:0000313" key="2">
    <source>
        <dbReference type="EnsemblPlants" id="OGLUM02G03440.1"/>
    </source>
</evidence>
<proteinExistence type="predicted"/>
<protein>
    <submittedName>
        <fullName evidence="2">Uncharacterized protein</fullName>
    </submittedName>
</protein>
<evidence type="ECO:0000313" key="3">
    <source>
        <dbReference type="Proteomes" id="UP000026961"/>
    </source>
</evidence>
<keyword evidence="3" id="KW-1185">Reference proteome</keyword>
<dbReference type="InterPro" id="IPR012871">
    <property type="entry name" value="DUF1668_ORYSA"/>
</dbReference>
<accession>A0A0D9YM87</accession>
<dbReference type="EnsemblPlants" id="OGLUM02G03440.1">
    <property type="protein sequence ID" value="OGLUM02G03440.1"/>
    <property type="gene ID" value="OGLUM02G03440"/>
</dbReference>
<dbReference type="AlphaFoldDB" id="A0A0D9YM87"/>
<dbReference type="PANTHER" id="PTHR33085">
    <property type="entry name" value="OS12G0113100 PROTEIN-RELATED"/>
    <property type="match status" value="1"/>
</dbReference>
<dbReference type="STRING" id="40148.A0A0D9YM87"/>
<organism evidence="2">
    <name type="scientific">Oryza glumipatula</name>
    <dbReference type="NCBI Taxonomy" id="40148"/>
    <lineage>
        <taxon>Eukaryota</taxon>
        <taxon>Viridiplantae</taxon>
        <taxon>Streptophyta</taxon>
        <taxon>Embryophyta</taxon>
        <taxon>Tracheophyta</taxon>
        <taxon>Spermatophyta</taxon>
        <taxon>Magnoliopsida</taxon>
        <taxon>Liliopsida</taxon>
        <taxon>Poales</taxon>
        <taxon>Poaceae</taxon>
        <taxon>BOP clade</taxon>
        <taxon>Oryzoideae</taxon>
        <taxon>Oryzeae</taxon>
        <taxon>Oryzinae</taxon>
        <taxon>Oryza</taxon>
    </lineage>
</organism>
<reference evidence="2" key="2">
    <citation type="submission" date="2018-05" db="EMBL/GenBank/DDBJ databases">
        <title>OgluRS3 (Oryza glumaepatula Reference Sequence Version 3).</title>
        <authorList>
            <person name="Zhang J."/>
            <person name="Kudrna D."/>
            <person name="Lee S."/>
            <person name="Talag J."/>
            <person name="Welchert J."/>
            <person name="Wing R.A."/>
        </authorList>
    </citation>
    <scope>NUCLEOTIDE SEQUENCE [LARGE SCALE GENOMIC DNA]</scope>
</reference>
<reference evidence="2" key="1">
    <citation type="submission" date="2015-04" db="UniProtKB">
        <authorList>
            <consortium name="EnsemblPlants"/>
        </authorList>
    </citation>
    <scope>IDENTIFICATION</scope>
</reference>
<dbReference type="Pfam" id="PF07893">
    <property type="entry name" value="DUF1668"/>
    <property type="match status" value="2"/>
</dbReference>